<dbReference type="InterPro" id="IPR001304">
    <property type="entry name" value="C-type_lectin-like"/>
</dbReference>
<dbReference type="PANTHER" id="PTHR14789:SF2">
    <property type="entry name" value="LAYILIN"/>
    <property type="match status" value="1"/>
</dbReference>
<dbReference type="InterPro" id="IPR016186">
    <property type="entry name" value="C-type_lectin-like/link_sf"/>
</dbReference>
<keyword evidence="5 8" id="KW-1133">Transmembrane helix</keyword>
<comment type="subcellular location">
    <subcellularLocation>
        <location evidence="1">Membrane</location>
        <topology evidence="1">Single-pass type I membrane protein</topology>
    </subcellularLocation>
</comment>
<evidence type="ECO:0000256" key="3">
    <source>
        <dbReference type="ARBA" id="ARBA00022729"/>
    </source>
</evidence>
<dbReference type="SMART" id="SM00034">
    <property type="entry name" value="CLECT"/>
    <property type="match status" value="1"/>
</dbReference>
<dbReference type="AlphaFoldDB" id="A0A3P8WMS6"/>
<organism evidence="10 11">
    <name type="scientific">Cynoglossus semilaevis</name>
    <name type="common">Tongue sole</name>
    <dbReference type="NCBI Taxonomy" id="244447"/>
    <lineage>
        <taxon>Eukaryota</taxon>
        <taxon>Metazoa</taxon>
        <taxon>Chordata</taxon>
        <taxon>Craniata</taxon>
        <taxon>Vertebrata</taxon>
        <taxon>Euteleostomi</taxon>
        <taxon>Actinopterygii</taxon>
        <taxon>Neopterygii</taxon>
        <taxon>Teleostei</taxon>
        <taxon>Neoteleostei</taxon>
        <taxon>Acanthomorphata</taxon>
        <taxon>Carangaria</taxon>
        <taxon>Pleuronectiformes</taxon>
        <taxon>Pleuronectoidei</taxon>
        <taxon>Cynoglossidae</taxon>
        <taxon>Cynoglossinae</taxon>
        <taxon>Cynoglossus</taxon>
    </lineage>
</organism>
<dbReference type="CTD" id="567867"/>
<evidence type="ECO:0000313" key="10">
    <source>
        <dbReference type="Ensembl" id="ENSCSEP00000025965.1"/>
    </source>
</evidence>
<evidence type="ECO:0000256" key="7">
    <source>
        <dbReference type="SAM" id="MobiDB-lite"/>
    </source>
</evidence>
<dbReference type="GeneTree" id="ENSGT00390000001844"/>
<proteinExistence type="predicted"/>
<evidence type="ECO:0000256" key="8">
    <source>
        <dbReference type="SAM" id="Phobius"/>
    </source>
</evidence>
<evidence type="ECO:0000256" key="4">
    <source>
        <dbReference type="ARBA" id="ARBA00022734"/>
    </source>
</evidence>
<dbReference type="OrthoDB" id="5797898at2759"/>
<name>A0A3P8WMS6_CYNSE</name>
<dbReference type="InterPro" id="IPR016187">
    <property type="entry name" value="CTDL_fold"/>
</dbReference>
<evidence type="ECO:0000256" key="5">
    <source>
        <dbReference type="ARBA" id="ARBA00022989"/>
    </source>
</evidence>
<reference evidence="10 11" key="1">
    <citation type="journal article" date="2014" name="Nat. Genet.">
        <title>Whole-genome sequence of a flatfish provides insights into ZW sex chromosome evolution and adaptation to a benthic lifestyle.</title>
        <authorList>
            <person name="Chen S."/>
            <person name="Zhang G."/>
            <person name="Shao C."/>
            <person name="Huang Q."/>
            <person name="Liu G."/>
            <person name="Zhang P."/>
            <person name="Song W."/>
            <person name="An N."/>
            <person name="Chalopin D."/>
            <person name="Volff J.N."/>
            <person name="Hong Y."/>
            <person name="Li Q."/>
            <person name="Sha Z."/>
            <person name="Zhou H."/>
            <person name="Xie M."/>
            <person name="Yu Q."/>
            <person name="Liu Y."/>
            <person name="Xiang H."/>
            <person name="Wang N."/>
            <person name="Wu K."/>
            <person name="Yang C."/>
            <person name="Zhou Q."/>
            <person name="Liao X."/>
            <person name="Yang L."/>
            <person name="Hu Q."/>
            <person name="Zhang J."/>
            <person name="Meng L."/>
            <person name="Jin L."/>
            <person name="Tian Y."/>
            <person name="Lian J."/>
            <person name="Yang J."/>
            <person name="Miao G."/>
            <person name="Liu S."/>
            <person name="Liang Z."/>
            <person name="Yan F."/>
            <person name="Li Y."/>
            <person name="Sun B."/>
            <person name="Zhang H."/>
            <person name="Zhang J."/>
            <person name="Zhu Y."/>
            <person name="Du M."/>
            <person name="Zhao Y."/>
            <person name="Schartl M."/>
            <person name="Tang Q."/>
            <person name="Wang J."/>
        </authorList>
    </citation>
    <scope>NUCLEOTIDE SEQUENCE</scope>
</reference>
<reference evidence="10" key="3">
    <citation type="submission" date="2025-09" db="UniProtKB">
        <authorList>
            <consortium name="Ensembl"/>
        </authorList>
    </citation>
    <scope>IDENTIFICATION</scope>
</reference>
<dbReference type="FunCoup" id="A0A3P8WMS6">
    <property type="interactions" value="7"/>
</dbReference>
<sequence length="355" mass="40027">MDLMQLFATVVAVLFHPGSKTNGQMICRRGRERPCYKVSHIVQDGRRRPTFEDARQSCGLDGGQLLSIETESEQRLIERFIQQLQAGDADYWIVLRHGPQHNTAVTTSPGCPSHYYWLDGSKAKIRNWHWNKPSCDGEKCVVLYDWPSALPDEGAGFKWNNDDCNSKNSVVCKYPEEKVPVFTDERNMTHAAPSVRPSLLSTTESTEKTGKVQPESSDDSLHLSYILYGTIPAVLLLLFAAVGFFCYRHHGKRRKTETGSYSSRTPPWMSTASTPCPIQGPYAFSDITKLPPTVPHSATDNRTKIFCAPLHDSQCDEYENVVCTNREIGFVTNDIYETCRSQNSQTGWVDNEIYA</sequence>
<protein>
    <submittedName>
        <fullName evidence="10">Layilin b</fullName>
    </submittedName>
</protein>
<keyword evidence="6 8" id="KW-0472">Membrane</keyword>
<dbReference type="PANTHER" id="PTHR14789">
    <property type="entry name" value="CHONDROLECTIN VARIANT CHODLFDELTAE"/>
    <property type="match status" value="1"/>
</dbReference>
<evidence type="ECO:0000256" key="2">
    <source>
        <dbReference type="ARBA" id="ARBA00022692"/>
    </source>
</evidence>
<dbReference type="GO" id="GO:0005737">
    <property type="term" value="C:cytoplasm"/>
    <property type="evidence" value="ECO:0007669"/>
    <property type="project" value="TreeGrafter"/>
</dbReference>
<evidence type="ECO:0000256" key="6">
    <source>
        <dbReference type="ARBA" id="ARBA00023136"/>
    </source>
</evidence>
<feature type="domain" description="C-type lectin" evidence="9">
    <location>
        <begin position="31"/>
        <end position="173"/>
    </location>
</feature>
<keyword evidence="4" id="KW-0430">Lectin</keyword>
<dbReference type="PROSITE" id="PS50041">
    <property type="entry name" value="C_TYPE_LECTIN_2"/>
    <property type="match status" value="1"/>
</dbReference>
<dbReference type="Ensembl" id="ENSCSET00000026305.1">
    <property type="protein sequence ID" value="ENSCSEP00000025965.1"/>
    <property type="gene ID" value="ENSCSEG00000016593.1"/>
</dbReference>
<keyword evidence="11" id="KW-1185">Reference proteome</keyword>
<dbReference type="InterPro" id="IPR051505">
    <property type="entry name" value="C-type_lectin_domain"/>
</dbReference>
<feature type="transmembrane region" description="Helical" evidence="8">
    <location>
        <begin position="225"/>
        <end position="247"/>
    </location>
</feature>
<dbReference type="Gene3D" id="3.10.100.10">
    <property type="entry name" value="Mannose-Binding Protein A, subunit A"/>
    <property type="match status" value="1"/>
</dbReference>
<dbReference type="GO" id="GO:0030246">
    <property type="term" value="F:carbohydrate binding"/>
    <property type="evidence" value="ECO:0007669"/>
    <property type="project" value="UniProtKB-KW"/>
</dbReference>
<dbReference type="InParanoid" id="A0A3P8WMS6"/>
<dbReference type="GO" id="GO:0050772">
    <property type="term" value="P:positive regulation of axonogenesis"/>
    <property type="evidence" value="ECO:0007669"/>
    <property type="project" value="TreeGrafter"/>
</dbReference>
<accession>A0A3P8WMS6</accession>
<keyword evidence="2 8" id="KW-0812">Transmembrane</keyword>
<dbReference type="SUPFAM" id="SSF56436">
    <property type="entry name" value="C-type lectin-like"/>
    <property type="match status" value="1"/>
</dbReference>
<feature type="region of interest" description="Disordered" evidence="7">
    <location>
        <begin position="193"/>
        <end position="217"/>
    </location>
</feature>
<keyword evidence="3" id="KW-0732">Signal</keyword>
<dbReference type="GO" id="GO:0016020">
    <property type="term" value="C:membrane"/>
    <property type="evidence" value="ECO:0007669"/>
    <property type="project" value="UniProtKB-SubCell"/>
</dbReference>
<evidence type="ECO:0000256" key="1">
    <source>
        <dbReference type="ARBA" id="ARBA00004479"/>
    </source>
</evidence>
<reference evidence="10" key="2">
    <citation type="submission" date="2025-08" db="UniProtKB">
        <authorList>
            <consortium name="Ensembl"/>
        </authorList>
    </citation>
    <scope>IDENTIFICATION</scope>
</reference>
<dbReference type="RefSeq" id="XP_008307846.1">
    <property type="nucleotide sequence ID" value="XM_008309624.3"/>
</dbReference>
<dbReference type="Proteomes" id="UP000265120">
    <property type="component" value="Chromosome 4"/>
</dbReference>
<dbReference type="Pfam" id="PF00059">
    <property type="entry name" value="Lectin_C"/>
    <property type="match status" value="1"/>
</dbReference>
<evidence type="ECO:0000313" key="11">
    <source>
        <dbReference type="Proteomes" id="UP000265120"/>
    </source>
</evidence>
<evidence type="ECO:0000259" key="9">
    <source>
        <dbReference type="PROSITE" id="PS50041"/>
    </source>
</evidence>
<dbReference type="GeneID" id="103378417"/>